<keyword evidence="3" id="KW-0812">Transmembrane</keyword>
<comment type="caution">
    <text evidence="12">The sequence shown here is derived from an EMBL/GenBank/DDBJ whole genome shotgun (WGS) entry which is preliminary data.</text>
</comment>
<keyword evidence="5" id="KW-1133">Transmembrane helix</keyword>
<keyword evidence="10" id="KW-0807">Transducer</keyword>
<dbReference type="PRINTS" id="PR00248">
    <property type="entry name" value="GPCRMGR"/>
</dbReference>
<keyword evidence="9" id="KW-0325">Glycoprotein</keyword>
<comment type="subcellular location">
    <subcellularLocation>
        <location evidence="1">Cell membrane</location>
        <topology evidence="1">Multi-pass membrane protein</topology>
    </subcellularLocation>
</comment>
<dbReference type="EMBL" id="JAMKFB020000018">
    <property type="protein sequence ID" value="KAL0168373.1"/>
    <property type="molecule type" value="Genomic_DNA"/>
</dbReference>
<feature type="non-terminal residue" evidence="12">
    <location>
        <position position="316"/>
    </location>
</feature>
<evidence type="ECO:0000259" key="11">
    <source>
        <dbReference type="Pfam" id="PF01094"/>
    </source>
</evidence>
<evidence type="ECO:0000256" key="10">
    <source>
        <dbReference type="ARBA" id="ARBA00023224"/>
    </source>
</evidence>
<evidence type="ECO:0000256" key="6">
    <source>
        <dbReference type="ARBA" id="ARBA00023040"/>
    </source>
</evidence>
<reference evidence="12 13" key="1">
    <citation type="submission" date="2024-05" db="EMBL/GenBank/DDBJ databases">
        <title>Genome sequencing and assembly of Indian major carp, Cirrhinus mrigala (Hamilton, 1822).</title>
        <authorList>
            <person name="Mohindra V."/>
            <person name="Chowdhury L.M."/>
            <person name="Lal K."/>
            <person name="Jena J.K."/>
        </authorList>
    </citation>
    <scope>NUCLEOTIDE SEQUENCE [LARGE SCALE GENOMIC DNA]</scope>
    <source>
        <strain evidence="12">CM1030</strain>
        <tissue evidence="12">Blood</tissue>
    </source>
</reference>
<keyword evidence="6" id="KW-0297">G-protein coupled receptor</keyword>
<name>A0ABD0P2M9_CIRMR</name>
<sequence>FQEARTMVFAINEINNNPRLLPNITLGYQIFDNCLRLGVAFRGAIALFSGTEETVSDLNCKGPPPVIGIIGDPGSTHSIAISSVLGLFRVPMISFYATCSCLSNRKKYPSFFRTIPSDAFQVRAMVQILSHFGWTWFGLLYSDDDYGVYAAQAFHQEMQLFGLCADFSEFLPHDNNLRDIQRIMEVIQSSTARVVVVFAPTSFLIPLMDEVVLQNMTGRQWIASEAWATSPMFHTSRYHPFLGGTLGIAIRHGEIQGLRDFLLHLRPNTDQRNNMLRIFWEKIFGKETDGEQVKRFCTGLEDLSTTNTPYTDVSGL</sequence>
<dbReference type="InterPro" id="IPR000337">
    <property type="entry name" value="GPCR_3"/>
</dbReference>
<proteinExistence type="predicted"/>
<evidence type="ECO:0000256" key="5">
    <source>
        <dbReference type="ARBA" id="ARBA00022989"/>
    </source>
</evidence>
<dbReference type="PRINTS" id="PR00592">
    <property type="entry name" value="CASENSINGR"/>
</dbReference>
<dbReference type="InterPro" id="IPR001828">
    <property type="entry name" value="ANF_lig-bd_rcpt"/>
</dbReference>
<evidence type="ECO:0000256" key="2">
    <source>
        <dbReference type="ARBA" id="ARBA00022475"/>
    </source>
</evidence>
<keyword evidence="4" id="KW-0732">Signal</keyword>
<dbReference type="Gene3D" id="3.40.50.2300">
    <property type="match status" value="2"/>
</dbReference>
<evidence type="ECO:0000313" key="12">
    <source>
        <dbReference type="EMBL" id="KAL0168373.1"/>
    </source>
</evidence>
<protein>
    <recommendedName>
        <fullName evidence="11">Receptor ligand binding region domain-containing protein</fullName>
    </recommendedName>
</protein>
<evidence type="ECO:0000256" key="7">
    <source>
        <dbReference type="ARBA" id="ARBA00023136"/>
    </source>
</evidence>
<evidence type="ECO:0000256" key="8">
    <source>
        <dbReference type="ARBA" id="ARBA00023170"/>
    </source>
</evidence>
<feature type="non-terminal residue" evidence="12">
    <location>
        <position position="1"/>
    </location>
</feature>
<dbReference type="FunFam" id="3.40.50.2300:FF:000016">
    <property type="entry name" value="Taste 1 receptor member 2"/>
    <property type="match status" value="1"/>
</dbReference>
<feature type="domain" description="Receptor ligand binding region" evidence="11">
    <location>
        <begin position="4"/>
        <end position="292"/>
    </location>
</feature>
<keyword evidence="2" id="KW-1003">Cell membrane</keyword>
<evidence type="ECO:0000313" key="13">
    <source>
        <dbReference type="Proteomes" id="UP001529510"/>
    </source>
</evidence>
<organism evidence="12 13">
    <name type="scientific">Cirrhinus mrigala</name>
    <name type="common">Mrigala</name>
    <dbReference type="NCBI Taxonomy" id="683832"/>
    <lineage>
        <taxon>Eukaryota</taxon>
        <taxon>Metazoa</taxon>
        <taxon>Chordata</taxon>
        <taxon>Craniata</taxon>
        <taxon>Vertebrata</taxon>
        <taxon>Euteleostomi</taxon>
        <taxon>Actinopterygii</taxon>
        <taxon>Neopterygii</taxon>
        <taxon>Teleostei</taxon>
        <taxon>Ostariophysi</taxon>
        <taxon>Cypriniformes</taxon>
        <taxon>Cyprinidae</taxon>
        <taxon>Labeoninae</taxon>
        <taxon>Labeonini</taxon>
        <taxon>Cirrhinus</taxon>
    </lineage>
</organism>
<dbReference type="GO" id="GO:0005886">
    <property type="term" value="C:plasma membrane"/>
    <property type="evidence" value="ECO:0007669"/>
    <property type="project" value="UniProtKB-SubCell"/>
</dbReference>
<accession>A0ABD0P2M9</accession>
<keyword evidence="8" id="KW-0675">Receptor</keyword>
<dbReference type="Pfam" id="PF01094">
    <property type="entry name" value="ANF_receptor"/>
    <property type="match status" value="1"/>
</dbReference>
<evidence type="ECO:0000256" key="9">
    <source>
        <dbReference type="ARBA" id="ARBA00023180"/>
    </source>
</evidence>
<keyword evidence="13" id="KW-1185">Reference proteome</keyword>
<dbReference type="GO" id="GO:0004930">
    <property type="term" value="F:G protein-coupled receptor activity"/>
    <property type="evidence" value="ECO:0007669"/>
    <property type="project" value="UniProtKB-KW"/>
</dbReference>
<dbReference type="PANTHER" id="PTHR24061:SF418">
    <property type="entry name" value="C-FAMILY ODORANT RECEPTOR OLFCQ19-RELATED"/>
    <property type="match status" value="1"/>
</dbReference>
<dbReference type="PANTHER" id="PTHR24061">
    <property type="entry name" value="CALCIUM-SENSING RECEPTOR-RELATED"/>
    <property type="match status" value="1"/>
</dbReference>
<dbReference type="AlphaFoldDB" id="A0ABD0P2M9"/>
<keyword evidence="7" id="KW-0472">Membrane</keyword>
<dbReference type="Proteomes" id="UP001529510">
    <property type="component" value="Unassembled WGS sequence"/>
</dbReference>
<dbReference type="InterPro" id="IPR000068">
    <property type="entry name" value="GPCR_3_Ca_sens_rcpt-rel"/>
</dbReference>
<evidence type="ECO:0000256" key="3">
    <source>
        <dbReference type="ARBA" id="ARBA00022692"/>
    </source>
</evidence>
<evidence type="ECO:0000256" key="1">
    <source>
        <dbReference type="ARBA" id="ARBA00004651"/>
    </source>
</evidence>
<dbReference type="InterPro" id="IPR028082">
    <property type="entry name" value="Peripla_BP_I"/>
</dbReference>
<evidence type="ECO:0000256" key="4">
    <source>
        <dbReference type="ARBA" id="ARBA00022729"/>
    </source>
</evidence>
<dbReference type="SUPFAM" id="SSF53822">
    <property type="entry name" value="Periplasmic binding protein-like I"/>
    <property type="match status" value="1"/>
</dbReference>
<gene>
    <name evidence="12" type="ORF">M9458_036595</name>
</gene>